<accession>A0ABW5KAW1</accession>
<sequence length="299" mass="33787">MKRNYYIAFFFFVAAFASCKDNELFEQEMYKNEVALISSDYHNTFEEIVPLTGEEVIGYIAASAGGTHAPSKDLIIELTEDQEPLDLYNWALFDADETLYAKLLPKDKYEIESYTIRIPAGERTGRTPVKILPDGLSPDSTYFIALKASDASGIELNAKKKTILYQVVVQNDYASQADDVFYSMRGLGDGMVTAGNKKMFPLTQNSVRIVAGTENFEPNVDAINKTSIILQVNEDNSVTIKPYKDILINQLDNDPQYPNVFREETLFGRTYNVFLLSYAYTLNGVTKVMKEELRLEVTK</sequence>
<organism evidence="3 4">
    <name type="scientific">Sphingobacterium suaedae</name>
    <dbReference type="NCBI Taxonomy" id="1686402"/>
    <lineage>
        <taxon>Bacteria</taxon>
        <taxon>Pseudomonadati</taxon>
        <taxon>Bacteroidota</taxon>
        <taxon>Sphingobacteriia</taxon>
        <taxon>Sphingobacteriales</taxon>
        <taxon>Sphingobacteriaceae</taxon>
        <taxon>Sphingobacterium</taxon>
    </lineage>
</organism>
<proteinExistence type="predicted"/>
<dbReference type="InterPro" id="IPR025371">
    <property type="entry name" value="BT_3044-like_C"/>
</dbReference>
<dbReference type="RefSeq" id="WP_380899496.1">
    <property type="nucleotide sequence ID" value="NZ_JBHUEG010000002.1"/>
</dbReference>
<evidence type="ECO:0000313" key="4">
    <source>
        <dbReference type="Proteomes" id="UP001597545"/>
    </source>
</evidence>
<feature type="domain" description="BT-3044-like C-terminal" evidence="2">
    <location>
        <begin position="162"/>
        <end position="294"/>
    </location>
</feature>
<dbReference type="InterPro" id="IPR013728">
    <property type="entry name" value="BT_3987-like_N"/>
</dbReference>
<protein>
    <submittedName>
        <fullName evidence="3">BT_3044 domain-containing protein</fullName>
    </submittedName>
</protein>
<feature type="domain" description="BT-3987-like N-terminal" evidence="1">
    <location>
        <begin position="30"/>
        <end position="153"/>
    </location>
</feature>
<dbReference type="EMBL" id="JBHULR010000001">
    <property type="protein sequence ID" value="MFD2546067.1"/>
    <property type="molecule type" value="Genomic_DNA"/>
</dbReference>
<evidence type="ECO:0000259" key="1">
    <source>
        <dbReference type="Pfam" id="PF08522"/>
    </source>
</evidence>
<dbReference type="PROSITE" id="PS51257">
    <property type="entry name" value="PROKAR_LIPOPROTEIN"/>
    <property type="match status" value="1"/>
</dbReference>
<reference evidence="4" key="1">
    <citation type="journal article" date="2019" name="Int. J. Syst. Evol. Microbiol.">
        <title>The Global Catalogue of Microorganisms (GCM) 10K type strain sequencing project: providing services to taxonomists for standard genome sequencing and annotation.</title>
        <authorList>
            <consortium name="The Broad Institute Genomics Platform"/>
            <consortium name="The Broad Institute Genome Sequencing Center for Infectious Disease"/>
            <person name="Wu L."/>
            <person name="Ma J."/>
        </authorList>
    </citation>
    <scope>NUCLEOTIDE SEQUENCE [LARGE SCALE GENOMIC DNA]</scope>
    <source>
        <strain evidence="4">KCTC 42662</strain>
    </source>
</reference>
<name>A0ABW5KAW1_9SPHI</name>
<evidence type="ECO:0000313" key="3">
    <source>
        <dbReference type="EMBL" id="MFD2546067.1"/>
    </source>
</evidence>
<comment type="caution">
    <text evidence="3">The sequence shown here is derived from an EMBL/GenBank/DDBJ whole genome shotgun (WGS) entry which is preliminary data.</text>
</comment>
<dbReference type="Pfam" id="PF08522">
    <property type="entry name" value="BT_3987-like_N"/>
    <property type="match status" value="1"/>
</dbReference>
<evidence type="ECO:0000259" key="2">
    <source>
        <dbReference type="Pfam" id="PF14274"/>
    </source>
</evidence>
<dbReference type="Proteomes" id="UP001597545">
    <property type="component" value="Unassembled WGS sequence"/>
</dbReference>
<dbReference type="Pfam" id="PF14274">
    <property type="entry name" value="BT_3044-like_C"/>
    <property type="match status" value="1"/>
</dbReference>
<dbReference type="Gene3D" id="2.60.40.1740">
    <property type="entry name" value="hypothetical protein (bacova_03559)"/>
    <property type="match status" value="1"/>
</dbReference>
<gene>
    <name evidence="3" type="ORF">ACFSR5_00260</name>
</gene>
<keyword evidence="4" id="KW-1185">Reference proteome</keyword>